<feature type="compositionally biased region" description="Polar residues" evidence="1">
    <location>
        <begin position="849"/>
        <end position="875"/>
    </location>
</feature>
<sequence length="1096" mass="113479">MNIRLGSQSRDLGSDGMPHRTESPATVATDGTSLPNGRQPPKRVGSFGKGLGMALANGMTRASGAVGKKSSSGVPPAAAGSSAASTAMAPPPTPDASHLYNFSLRLSELVNQSLASTVPQSQPLSSGMTSVTKHAPGRSAIPSIDQIVYEGRHLPNRAKIQEIAQTVVAELQYARGIDAYLLRAVSRAALKALTLFATRIDGLLIPVAKDPTSLIMPTTAKEGIHISPALEYNLGLATLTWIVEDALEGCIEGEHDREGMPNFVSEILTPVRKRMETTILHIIQPVLTGVKTSLTASLLKSVRQPFASGGSPAMTPNLGVTEPVLPPLSPVNPPGSAVASPKGVGLAGDAAAGNWLKELQGRLEGSRKLLVPRIEARTSDDGEGWFISVAVHVIWKALFVITARPIEQAASAAVPSSAAATPSRASSFWGGASLGPHQHLNESKRNPSPSQISAALKSVSSVGASRHRKSDVNLSGLVSPGAADAANGGRTTPSATSGADSLTTPALAKAGLSLASTPAVHKAVAAQLNDLQAFQKMALRFCKGFVSDKALSAVAAELSRADADEEIEEDAQLQEEDEEDELARQALAEALEALKSTITVIQTIDSNVEGLKATLDRGVAKSPRGGAMPVDGTGSGTSVAPAAATVRHLEPTQYRALKAVPPLLLLHIAYCRLPTSLKGSAIGVSGYLSSPPALFGISWAEYEKSIAGFVGGGTWAQAAVQRWSKEVQTLWPTYQARRAELVAKRRVASGEAGRRSEDNGDDEEQVGVDDNATVECMPVRIGGSGMQSVADDFSTTPTPAKGADLQAYREASDHRAHSSAMLLDASQATPRAVSDPSLHGDPRALRFSSRPTTASDGRGEPSNSNEGSVASSPAQSPRLLPAAAGSGDEDFVDTMEGSLSALALDSPAASSADISGQQPARYNSTSATGNKLQQHIEKSKFWKASSSSSLASSTSSSAVPGASGTHSPPATSPSLSAATTSSPPATASSSSNSGAPTPGPASRGFHLPRALTRASFGTSRPSSPAGSLRSLGVRSRSSRRAETLSTTTGGPSAMEEMLDAELAELDKTIEALRFFARVLEWAAWCSGVDVRVNLAA</sequence>
<name>A0A316UGH2_9BASI</name>
<proteinExistence type="predicted"/>
<evidence type="ECO:0000313" key="3">
    <source>
        <dbReference type="Proteomes" id="UP000245942"/>
    </source>
</evidence>
<feature type="compositionally biased region" description="Polar residues" evidence="1">
    <location>
        <begin position="1015"/>
        <end position="1025"/>
    </location>
</feature>
<dbReference type="AlphaFoldDB" id="A0A316UGH2"/>
<feature type="region of interest" description="Disordered" evidence="1">
    <location>
        <begin position="63"/>
        <end position="92"/>
    </location>
</feature>
<feature type="compositionally biased region" description="Polar residues" evidence="1">
    <location>
        <begin position="914"/>
        <end position="933"/>
    </location>
</feature>
<feature type="region of interest" description="Disordered" evidence="1">
    <location>
        <begin position="117"/>
        <end position="136"/>
    </location>
</feature>
<feature type="compositionally biased region" description="Acidic residues" evidence="1">
    <location>
        <begin position="563"/>
        <end position="578"/>
    </location>
</feature>
<feature type="compositionally biased region" description="Polar residues" evidence="1">
    <location>
        <begin position="489"/>
        <end position="500"/>
    </location>
</feature>
<feature type="region of interest" description="Disordered" evidence="1">
    <location>
        <begin position="559"/>
        <end position="578"/>
    </location>
</feature>
<organism evidence="2 3">
    <name type="scientific">Pseudomicrostroma glucosiphilum</name>
    <dbReference type="NCBI Taxonomy" id="1684307"/>
    <lineage>
        <taxon>Eukaryota</taxon>
        <taxon>Fungi</taxon>
        <taxon>Dikarya</taxon>
        <taxon>Basidiomycota</taxon>
        <taxon>Ustilaginomycotina</taxon>
        <taxon>Exobasidiomycetes</taxon>
        <taxon>Microstromatales</taxon>
        <taxon>Microstromatales incertae sedis</taxon>
        <taxon>Pseudomicrostroma</taxon>
    </lineage>
</organism>
<keyword evidence="3" id="KW-1185">Reference proteome</keyword>
<dbReference type="RefSeq" id="XP_025351164.1">
    <property type="nucleotide sequence ID" value="XM_025489467.1"/>
</dbReference>
<feature type="region of interest" description="Disordered" evidence="1">
    <location>
        <begin position="826"/>
        <end position="893"/>
    </location>
</feature>
<feature type="compositionally biased region" description="Low complexity" evidence="1">
    <location>
        <begin position="63"/>
        <end position="88"/>
    </location>
</feature>
<feature type="compositionally biased region" description="Polar residues" evidence="1">
    <location>
        <begin position="1"/>
        <end position="11"/>
    </location>
</feature>
<feature type="compositionally biased region" description="Polar residues" evidence="1">
    <location>
        <begin position="23"/>
        <end position="36"/>
    </location>
</feature>
<evidence type="ECO:0000313" key="2">
    <source>
        <dbReference type="EMBL" id="PWN24004.1"/>
    </source>
</evidence>
<feature type="region of interest" description="Disordered" evidence="1">
    <location>
        <begin position="429"/>
        <end position="500"/>
    </location>
</feature>
<dbReference type="Proteomes" id="UP000245942">
    <property type="component" value="Unassembled WGS sequence"/>
</dbReference>
<feature type="compositionally biased region" description="Low complexity" evidence="1">
    <location>
        <begin position="1026"/>
        <end position="1035"/>
    </location>
</feature>
<feature type="region of interest" description="Disordered" evidence="1">
    <location>
        <begin position="746"/>
        <end position="772"/>
    </location>
</feature>
<evidence type="ECO:0000256" key="1">
    <source>
        <dbReference type="SAM" id="MobiDB-lite"/>
    </source>
</evidence>
<feature type="region of interest" description="Disordered" evidence="1">
    <location>
        <begin position="1"/>
        <end position="50"/>
    </location>
</feature>
<feature type="compositionally biased region" description="Polar residues" evidence="1">
    <location>
        <begin position="446"/>
        <end position="463"/>
    </location>
</feature>
<reference evidence="2 3" key="1">
    <citation type="journal article" date="2018" name="Mol. Biol. Evol.">
        <title>Broad Genomic Sampling Reveals a Smut Pathogenic Ancestry of the Fungal Clade Ustilaginomycotina.</title>
        <authorList>
            <person name="Kijpornyongpan T."/>
            <person name="Mondo S.J."/>
            <person name="Barry K."/>
            <person name="Sandor L."/>
            <person name="Lee J."/>
            <person name="Lipzen A."/>
            <person name="Pangilinan J."/>
            <person name="LaButti K."/>
            <person name="Hainaut M."/>
            <person name="Henrissat B."/>
            <person name="Grigoriev I.V."/>
            <person name="Spatafora J.W."/>
            <person name="Aime M.C."/>
        </authorList>
    </citation>
    <scope>NUCLEOTIDE SEQUENCE [LARGE SCALE GENOMIC DNA]</scope>
    <source>
        <strain evidence="2 3">MCA 4718</strain>
    </source>
</reference>
<feature type="region of interest" description="Disordered" evidence="1">
    <location>
        <begin position="906"/>
        <end position="1050"/>
    </location>
</feature>
<gene>
    <name evidence="2" type="ORF">BCV69DRAFT_16580</name>
</gene>
<dbReference type="OrthoDB" id="1734943at2759"/>
<dbReference type="GeneID" id="37011201"/>
<dbReference type="STRING" id="1684307.A0A316UGH2"/>
<feature type="compositionally biased region" description="Low complexity" evidence="1">
    <location>
        <begin position="944"/>
        <end position="1002"/>
    </location>
</feature>
<feature type="compositionally biased region" description="Polar residues" evidence="1">
    <location>
        <begin position="117"/>
        <end position="132"/>
    </location>
</feature>
<accession>A0A316UGH2</accession>
<protein>
    <submittedName>
        <fullName evidence="2">Uncharacterized protein</fullName>
    </submittedName>
</protein>
<dbReference type="EMBL" id="KZ819321">
    <property type="protein sequence ID" value="PWN24004.1"/>
    <property type="molecule type" value="Genomic_DNA"/>
</dbReference>